<evidence type="ECO:0000256" key="3">
    <source>
        <dbReference type="ARBA" id="ARBA00015325"/>
    </source>
</evidence>
<evidence type="ECO:0000259" key="14">
    <source>
        <dbReference type="Pfam" id="PF02096"/>
    </source>
</evidence>
<feature type="transmembrane region" description="Helical" evidence="13">
    <location>
        <begin position="6"/>
        <end position="25"/>
    </location>
</feature>
<gene>
    <name evidence="13" type="primary">yidC</name>
    <name evidence="16" type="ordered locus">PB2503_13184</name>
</gene>
<organism evidence="16 17">
    <name type="scientific">Parvularcula bermudensis (strain ATCC BAA-594 / HTCC2503 / KCTC 12087)</name>
    <dbReference type="NCBI Taxonomy" id="314260"/>
    <lineage>
        <taxon>Bacteria</taxon>
        <taxon>Pseudomonadati</taxon>
        <taxon>Pseudomonadota</taxon>
        <taxon>Alphaproteobacteria</taxon>
        <taxon>Parvularculales</taxon>
        <taxon>Parvularculaceae</taxon>
        <taxon>Parvularcula</taxon>
    </lineage>
</organism>
<dbReference type="STRING" id="314260.PB2503_13184"/>
<accession>E0TGR5</accession>
<evidence type="ECO:0000256" key="10">
    <source>
        <dbReference type="ARBA" id="ARBA00023186"/>
    </source>
</evidence>
<evidence type="ECO:0000256" key="7">
    <source>
        <dbReference type="ARBA" id="ARBA00022927"/>
    </source>
</evidence>
<evidence type="ECO:0000313" key="16">
    <source>
        <dbReference type="EMBL" id="ADM10674.1"/>
    </source>
</evidence>
<comment type="similarity">
    <text evidence="2 13">Belongs to the OXA1/ALB3/YidC family. Type 1 subfamily.</text>
</comment>
<keyword evidence="5 13" id="KW-1003">Cell membrane</keyword>
<dbReference type="InterPro" id="IPR028055">
    <property type="entry name" value="YidC/Oxa/ALB_C"/>
</dbReference>
<comment type="subunit">
    <text evidence="13">Interacts with the Sec translocase complex via SecD. Specifically interacts with transmembrane segments of nascent integral membrane proteins during membrane integration.</text>
</comment>
<dbReference type="InterPro" id="IPR028053">
    <property type="entry name" value="Membr_insert_YidC_N"/>
</dbReference>
<dbReference type="NCBIfam" id="TIGR03593">
    <property type="entry name" value="yidC_nterm"/>
    <property type="match status" value="1"/>
</dbReference>
<keyword evidence="17" id="KW-1185">Reference proteome</keyword>
<proteinExistence type="inferred from homology"/>
<dbReference type="CDD" id="cd19961">
    <property type="entry name" value="EcYidC-like_peri"/>
    <property type="match status" value="1"/>
</dbReference>
<comment type="subcellular location">
    <subcellularLocation>
        <location evidence="1 13">Cell inner membrane</location>
        <topology evidence="1 13">Multi-pass membrane protein</topology>
    </subcellularLocation>
</comment>
<evidence type="ECO:0000256" key="4">
    <source>
        <dbReference type="ARBA" id="ARBA00022448"/>
    </source>
</evidence>
<dbReference type="HOGENOM" id="CLU_016535_1_0_5"/>
<keyword evidence="13" id="KW-0997">Cell inner membrane</keyword>
<evidence type="ECO:0000256" key="12">
    <source>
        <dbReference type="ARBA" id="ARBA00033342"/>
    </source>
</evidence>
<evidence type="ECO:0000256" key="11">
    <source>
        <dbReference type="ARBA" id="ARBA00033245"/>
    </source>
</evidence>
<evidence type="ECO:0000256" key="2">
    <source>
        <dbReference type="ARBA" id="ARBA00010527"/>
    </source>
</evidence>
<dbReference type="NCBIfam" id="NF002353">
    <property type="entry name" value="PRK01318.1-4"/>
    <property type="match status" value="1"/>
</dbReference>
<evidence type="ECO:0000256" key="9">
    <source>
        <dbReference type="ARBA" id="ARBA00023136"/>
    </source>
</evidence>
<feature type="domain" description="Membrane insertase YidC/Oxa/ALB C-terminal" evidence="14">
    <location>
        <begin position="360"/>
        <end position="562"/>
    </location>
</feature>
<dbReference type="PANTHER" id="PTHR12428:SF65">
    <property type="entry name" value="CYTOCHROME C OXIDASE ASSEMBLY PROTEIN COX18, MITOCHONDRIAL"/>
    <property type="match status" value="1"/>
</dbReference>
<reference evidence="16 17" key="2">
    <citation type="journal article" date="2011" name="J. Bacteriol.">
        <title>Complete genome sequence of strain HTCC2503T of Parvularcula bermudensis, the type species of the order "Parvularculales" in the class Alphaproteobacteria.</title>
        <authorList>
            <person name="Oh H.M."/>
            <person name="Kang I."/>
            <person name="Vergin K.L."/>
            <person name="Kang D."/>
            <person name="Rhee K.H."/>
            <person name="Giovannoni S.J."/>
            <person name="Cho J.C."/>
        </authorList>
    </citation>
    <scope>NUCLEOTIDE SEQUENCE [LARGE SCALE GENOMIC DNA]</scope>
    <source>
        <strain evidence="17">ATCC BAA-594 / HTCC2503 / KCTC 12087</strain>
    </source>
</reference>
<evidence type="ECO:0000256" key="5">
    <source>
        <dbReference type="ARBA" id="ARBA00022475"/>
    </source>
</evidence>
<keyword evidence="9 13" id="KW-0472">Membrane</keyword>
<dbReference type="GO" id="GO:0015031">
    <property type="term" value="P:protein transport"/>
    <property type="evidence" value="ECO:0007669"/>
    <property type="project" value="UniProtKB-KW"/>
</dbReference>
<dbReference type="EMBL" id="CP002156">
    <property type="protein sequence ID" value="ADM10674.1"/>
    <property type="molecule type" value="Genomic_DNA"/>
</dbReference>
<dbReference type="PRINTS" id="PR00701">
    <property type="entry name" value="60KDINNERMP"/>
</dbReference>
<dbReference type="GO" id="GO:0005886">
    <property type="term" value="C:plasma membrane"/>
    <property type="evidence" value="ECO:0007669"/>
    <property type="project" value="UniProtKB-SubCell"/>
</dbReference>
<dbReference type="CDD" id="cd20070">
    <property type="entry name" value="5TM_YidC_Alb3"/>
    <property type="match status" value="1"/>
</dbReference>
<dbReference type="RefSeq" id="WP_013301648.1">
    <property type="nucleotide sequence ID" value="NC_014414.1"/>
</dbReference>
<evidence type="ECO:0000259" key="15">
    <source>
        <dbReference type="Pfam" id="PF14849"/>
    </source>
</evidence>
<dbReference type="eggNOG" id="COG0706">
    <property type="taxonomic scope" value="Bacteria"/>
</dbReference>
<keyword evidence="10 13" id="KW-0143">Chaperone</keyword>
<evidence type="ECO:0000256" key="13">
    <source>
        <dbReference type="HAMAP-Rule" id="MF_01810"/>
    </source>
</evidence>
<dbReference type="PANTHER" id="PTHR12428">
    <property type="entry name" value="OXA1"/>
    <property type="match status" value="1"/>
</dbReference>
<dbReference type="InterPro" id="IPR038221">
    <property type="entry name" value="YidC_periplasmic_sf"/>
</dbReference>
<dbReference type="AlphaFoldDB" id="E0TGR5"/>
<protein>
    <recommendedName>
        <fullName evidence="3 13">Membrane protein insertase YidC</fullName>
    </recommendedName>
    <alternativeName>
        <fullName evidence="12 13">Foldase YidC</fullName>
    </alternativeName>
    <alternativeName>
        <fullName evidence="11 13">Membrane integrase YidC</fullName>
    </alternativeName>
    <alternativeName>
        <fullName evidence="13">Membrane protein YidC</fullName>
    </alternativeName>
</protein>
<dbReference type="Pfam" id="PF02096">
    <property type="entry name" value="60KD_IMP"/>
    <property type="match status" value="1"/>
</dbReference>
<feature type="transmembrane region" description="Helical" evidence="13">
    <location>
        <begin position="359"/>
        <end position="381"/>
    </location>
</feature>
<keyword evidence="8 13" id="KW-1133">Transmembrane helix</keyword>
<keyword evidence="4 13" id="KW-0813">Transport</keyword>
<dbReference type="OrthoDB" id="9780552at2"/>
<feature type="transmembrane region" description="Helical" evidence="13">
    <location>
        <begin position="487"/>
        <end position="511"/>
    </location>
</feature>
<keyword evidence="6 13" id="KW-0812">Transmembrane</keyword>
<dbReference type="KEGG" id="pbr:PB2503_13184"/>
<evidence type="ECO:0000313" key="17">
    <source>
        <dbReference type="Proteomes" id="UP000001302"/>
    </source>
</evidence>
<name>E0TGR5_PARBH</name>
<evidence type="ECO:0000256" key="8">
    <source>
        <dbReference type="ARBA" id="ARBA00022989"/>
    </source>
</evidence>
<reference evidence="17" key="1">
    <citation type="submission" date="2010-08" db="EMBL/GenBank/DDBJ databases">
        <title>Genome sequence of Parvularcula bermudensis HTCC2503.</title>
        <authorList>
            <person name="Kang D.-M."/>
            <person name="Oh H.-M."/>
            <person name="Cho J.-C."/>
        </authorList>
    </citation>
    <scope>NUCLEOTIDE SEQUENCE [LARGE SCALE GENOMIC DNA]</scope>
    <source>
        <strain evidence="17">ATCC BAA-594 / HTCC2503 / KCTC 12087</strain>
    </source>
</reference>
<dbReference type="GO" id="GO:0051205">
    <property type="term" value="P:protein insertion into membrane"/>
    <property type="evidence" value="ECO:0007669"/>
    <property type="project" value="TreeGrafter"/>
</dbReference>
<dbReference type="HAMAP" id="MF_01810">
    <property type="entry name" value="YidC_type1"/>
    <property type="match status" value="1"/>
</dbReference>
<dbReference type="PRINTS" id="PR01900">
    <property type="entry name" value="YIDCPROTEIN"/>
</dbReference>
<dbReference type="Proteomes" id="UP000001302">
    <property type="component" value="Chromosome"/>
</dbReference>
<feature type="domain" description="Membrane insertase YidC N-terminal" evidence="15">
    <location>
        <begin position="75"/>
        <end position="347"/>
    </location>
</feature>
<comment type="function">
    <text evidence="13">Required for the insertion and/or proper folding and/or complex formation of integral membrane proteins into the membrane. Involved in integration of membrane proteins that insert both dependently and independently of the Sec translocase complex, as well as at least some lipoproteins. Aids folding of multispanning membrane proteins.</text>
</comment>
<keyword evidence="7 13" id="KW-0653">Protein transport</keyword>
<evidence type="ECO:0000256" key="1">
    <source>
        <dbReference type="ARBA" id="ARBA00004429"/>
    </source>
</evidence>
<dbReference type="Pfam" id="PF14849">
    <property type="entry name" value="YidC_periplas"/>
    <property type="match status" value="1"/>
</dbReference>
<sequence>MDRNVIIALVLSTLLLFGYEALVLGPKRAAYLEAQEKAQAIAAEQMDPADAGETFLPGTERSLSREQALAEGTARLPIETPTLSGSVNLEGLLFDDLILKTYRATLAADSPPIVLLSPRTATTPQFMRAGLSIGGVSDRTARWQAPEGAVLTPKTPVIVTRQEGDIQYRATLAVDEQFMFRVTYEVTNGSGETVVAQPYGAAYQRGIPADLQNFMILFEGPIGVVDHRLMDRKYKKLLSGGGIEDRGSGGWVGITDKYWLSAAIPPQDTPFKAELDVTDGAIPLFRASYLLETQSIAPGATIRTEAYLYGGSKEVEVLRMYQDQLGIDRFVWAVDWGHFSFLTRPIFGILAFFEGLTGNWGVAILLLTLVIKAVLFPLANMSYKSMAGMKKVQPELMKIRERYTDDKTKQQQEMMALYKKHKINPAAGCLPVLAQMPIFYALYKTLFVTIELRHEPFLYIPDLSEQDPTSVFNLFGLLPFDPTTVPLIGSFLGIGILPLLMGAAMFVQLKLNPPPPDPTQRMIFGLMPLIFMFIFAPFAAGLVLYWFWNTFLSVIQQYIIMKRQGADVDILGNIKQSFGKAPQANDNKA</sequence>
<dbReference type="InterPro" id="IPR047196">
    <property type="entry name" value="YidC_ALB_C"/>
</dbReference>
<dbReference type="GO" id="GO:0032977">
    <property type="term" value="F:membrane insertase activity"/>
    <property type="evidence" value="ECO:0007669"/>
    <property type="project" value="InterPro"/>
</dbReference>
<dbReference type="InterPro" id="IPR001708">
    <property type="entry name" value="YidC/ALB3/OXA1/COX18"/>
</dbReference>
<evidence type="ECO:0000256" key="6">
    <source>
        <dbReference type="ARBA" id="ARBA00022692"/>
    </source>
</evidence>
<dbReference type="NCBIfam" id="TIGR03592">
    <property type="entry name" value="yidC_oxa1_cterm"/>
    <property type="match status" value="1"/>
</dbReference>
<dbReference type="Gene3D" id="2.70.98.90">
    <property type="match status" value="1"/>
</dbReference>
<dbReference type="InterPro" id="IPR019998">
    <property type="entry name" value="Membr_insert_YidC"/>
</dbReference>
<feature type="transmembrane region" description="Helical" evidence="13">
    <location>
        <begin position="523"/>
        <end position="548"/>
    </location>
</feature>